<sequence>MNILLGCVFFKNNYAVDNDNFKINDNNLERININKQVDISEEATYDLNNANYNFFKKSEEIENFNLNINDKKIIENPNEETLEINLFEKENLSKKLSDFNYSNDINQNAINYYIKNYNNIQNVLELCYRHMKENINELINFNPFIYLFNLLEHDTINVLNGLKFLNEDNEDINNIILKLDQWQPYQYKLPIFLEALKNLINLDYKIDCF</sequence>
<evidence type="ECO:0000313" key="2">
    <source>
        <dbReference type="Proteomes" id="UP000053780"/>
    </source>
</evidence>
<gene>
    <name evidence="1" type="ORF">NAPIS_ORF00170</name>
</gene>
<protein>
    <submittedName>
        <fullName evidence="1">Uncharacterized protein</fullName>
    </submittedName>
</protein>
<keyword evidence="2" id="KW-1185">Reference proteome</keyword>
<dbReference type="Proteomes" id="UP000053780">
    <property type="component" value="Unassembled WGS sequence"/>
</dbReference>
<proteinExistence type="predicted"/>
<dbReference type="EMBL" id="KE646943">
    <property type="protein sequence ID" value="EQB62249.1"/>
    <property type="molecule type" value="Genomic_DNA"/>
</dbReference>
<reference evidence="1 2" key="1">
    <citation type="journal article" date="2013" name="BMC Genomics">
        <title>Genome sequencing and comparative genomics of honey bee microsporidia, Nosema apis reveal novel insights into host-parasite interactions.</title>
        <authorList>
            <person name="Chen Yp."/>
            <person name="Pettis J.S."/>
            <person name="Zhao Y."/>
            <person name="Liu X."/>
            <person name="Tallon L.J."/>
            <person name="Sadzewicz L.D."/>
            <person name="Li R."/>
            <person name="Zheng H."/>
            <person name="Huang S."/>
            <person name="Zhang X."/>
            <person name="Hamilton M.C."/>
            <person name="Pernal S.F."/>
            <person name="Melathopoulos A.P."/>
            <person name="Yan X."/>
            <person name="Evans J.D."/>
        </authorList>
    </citation>
    <scope>NUCLEOTIDE SEQUENCE [LARGE SCALE GENOMIC DNA]</scope>
    <source>
        <strain evidence="1 2">BRL 01</strain>
    </source>
</reference>
<name>T0LD93_9MICR</name>
<dbReference type="HOGENOM" id="CLU_1147465_0_0_1"/>
<dbReference type="VEuPathDB" id="MicrosporidiaDB:NAPIS_ORF00170"/>
<dbReference type="AlphaFoldDB" id="T0LD93"/>
<organism evidence="1 2">
    <name type="scientific">Vairimorpha apis BRL 01</name>
    <dbReference type="NCBI Taxonomy" id="1037528"/>
    <lineage>
        <taxon>Eukaryota</taxon>
        <taxon>Fungi</taxon>
        <taxon>Fungi incertae sedis</taxon>
        <taxon>Microsporidia</taxon>
        <taxon>Nosematidae</taxon>
        <taxon>Vairimorpha</taxon>
    </lineage>
</organism>
<evidence type="ECO:0000313" key="1">
    <source>
        <dbReference type="EMBL" id="EQB62249.1"/>
    </source>
</evidence>
<accession>T0LD93</accession>